<dbReference type="AlphaFoldDB" id="Q10WN5"/>
<gene>
    <name evidence="4" type="ordered locus">Tery_4347</name>
</gene>
<evidence type="ECO:0000256" key="1">
    <source>
        <dbReference type="ARBA" id="ARBA00022741"/>
    </source>
</evidence>
<dbReference type="UniPathway" id="UPA00344"/>
<accession>Q10WN5</accession>
<dbReference type="RefSeq" id="WP_011613665.1">
    <property type="nucleotide sequence ID" value="NC_008312.1"/>
</dbReference>
<dbReference type="InterPro" id="IPR012675">
    <property type="entry name" value="Beta-grasp_dom_sf"/>
</dbReference>
<organism evidence="4">
    <name type="scientific">Trichodesmium erythraeum (strain IMS101)</name>
    <dbReference type="NCBI Taxonomy" id="203124"/>
    <lineage>
        <taxon>Bacteria</taxon>
        <taxon>Bacillati</taxon>
        <taxon>Cyanobacteriota</taxon>
        <taxon>Cyanophyceae</taxon>
        <taxon>Oscillatoriophycideae</taxon>
        <taxon>Oscillatoriales</taxon>
        <taxon>Microcoleaceae</taxon>
        <taxon>Trichodesmium</taxon>
    </lineage>
</organism>
<dbReference type="InterPro" id="IPR044672">
    <property type="entry name" value="MOCS2A"/>
</dbReference>
<dbReference type="OrthoDB" id="200013at2"/>
<protein>
    <recommendedName>
        <fullName evidence="3">Molybdopterin synthase sulfur carrier subunit</fullName>
    </recommendedName>
</protein>
<dbReference type="CDD" id="cd00754">
    <property type="entry name" value="Ubl_MoaD"/>
    <property type="match status" value="1"/>
</dbReference>
<dbReference type="eggNOG" id="COG1977">
    <property type="taxonomic scope" value="Bacteria"/>
</dbReference>
<dbReference type="PANTHER" id="PTHR33359:SF1">
    <property type="entry name" value="MOLYBDOPTERIN SYNTHASE SULFUR CARRIER SUBUNIT"/>
    <property type="match status" value="1"/>
</dbReference>
<evidence type="ECO:0000256" key="3">
    <source>
        <dbReference type="ARBA" id="ARBA00024247"/>
    </source>
</evidence>
<dbReference type="GO" id="GO:0000166">
    <property type="term" value="F:nucleotide binding"/>
    <property type="evidence" value="ECO:0007669"/>
    <property type="project" value="UniProtKB-KW"/>
</dbReference>
<dbReference type="HOGENOM" id="CLU_114601_4_3_3"/>
<proteinExistence type="inferred from homology"/>
<dbReference type="InterPro" id="IPR003749">
    <property type="entry name" value="ThiS/MoaD-like"/>
</dbReference>
<dbReference type="KEGG" id="ter:Tery_4347"/>
<name>Q10WN5_TRIEI</name>
<dbReference type="STRING" id="203124.Tery_4347"/>
<comment type="similarity">
    <text evidence="2">Belongs to the MoaD family.</text>
</comment>
<evidence type="ECO:0000256" key="2">
    <source>
        <dbReference type="ARBA" id="ARBA00024200"/>
    </source>
</evidence>
<dbReference type="PANTHER" id="PTHR33359">
    <property type="entry name" value="MOLYBDOPTERIN SYNTHASE SULFUR CARRIER SUBUNIT"/>
    <property type="match status" value="1"/>
</dbReference>
<dbReference type="EMBL" id="CP000393">
    <property type="protein sequence ID" value="ABG53339.1"/>
    <property type="molecule type" value="Genomic_DNA"/>
</dbReference>
<dbReference type="GO" id="GO:1990133">
    <property type="term" value="C:molybdopterin adenylyltransferase complex"/>
    <property type="evidence" value="ECO:0007669"/>
    <property type="project" value="TreeGrafter"/>
</dbReference>
<dbReference type="Pfam" id="PF02597">
    <property type="entry name" value="ThiS"/>
    <property type="match status" value="1"/>
</dbReference>
<dbReference type="InterPro" id="IPR016155">
    <property type="entry name" value="Mopterin_synth/thiamin_S_b"/>
</dbReference>
<dbReference type="SUPFAM" id="SSF54285">
    <property type="entry name" value="MoaD/ThiS"/>
    <property type="match status" value="1"/>
</dbReference>
<evidence type="ECO:0000313" key="4">
    <source>
        <dbReference type="EMBL" id="ABG53339.1"/>
    </source>
</evidence>
<reference evidence="4" key="1">
    <citation type="submission" date="2006-06" db="EMBL/GenBank/DDBJ databases">
        <title>Complete sequence of Trichodesmium erythraeum IMS101.</title>
        <authorList>
            <consortium name="US DOE Joint Genome Institute"/>
            <person name="Copeland A."/>
            <person name="Lucas S."/>
            <person name="Lapidus A."/>
            <person name="Barry K."/>
            <person name="Detter J.C."/>
            <person name="Glavina del Rio T."/>
            <person name="Hammon N."/>
            <person name="Israni S."/>
            <person name="Dalin E."/>
            <person name="Tice H."/>
            <person name="Pitluck S."/>
            <person name="Kiss H."/>
            <person name="Munk A.C."/>
            <person name="Brettin T."/>
            <person name="Bruce D."/>
            <person name="Han C."/>
            <person name="Tapia R."/>
            <person name="Gilna P."/>
            <person name="Schmutz J."/>
            <person name="Larimer F."/>
            <person name="Land M."/>
            <person name="Hauser L."/>
            <person name="Kyrpides N."/>
            <person name="Kim E."/>
            <person name="Richardson P."/>
        </authorList>
    </citation>
    <scope>NUCLEOTIDE SEQUENCE [LARGE SCALE GENOMIC DNA]</scope>
    <source>
        <strain evidence="4">IMS101</strain>
    </source>
</reference>
<dbReference type="GO" id="GO:0006777">
    <property type="term" value="P:Mo-molybdopterin cofactor biosynthetic process"/>
    <property type="evidence" value="ECO:0007669"/>
    <property type="project" value="InterPro"/>
</dbReference>
<dbReference type="Gene3D" id="3.10.20.30">
    <property type="match status" value="1"/>
</dbReference>
<keyword evidence="1" id="KW-0547">Nucleotide-binding</keyword>
<sequence>MNNPKITITLKLFAVYQEAYKVPEVQLSISHGTTVSQLLERVISQYPELEKWQDVTKFGINLNFVPPETILQNGDEVVLIPPVSGGLHDFRI</sequence>